<evidence type="ECO:0000313" key="4">
    <source>
        <dbReference type="EMBL" id="CAK7228851.1"/>
    </source>
</evidence>
<reference evidence="4 5" key="1">
    <citation type="submission" date="2024-01" db="EMBL/GenBank/DDBJ databases">
        <authorList>
            <person name="Allen C."/>
            <person name="Tagirdzhanova G."/>
        </authorList>
    </citation>
    <scope>NUCLEOTIDE SEQUENCE [LARGE SCALE GENOMIC DNA]</scope>
</reference>
<proteinExistence type="predicted"/>
<comment type="caution">
    <text evidence="4">The sequence shown here is derived from an EMBL/GenBank/DDBJ whole genome shotgun (WGS) entry which is preliminary data.</text>
</comment>
<keyword evidence="5" id="KW-1185">Reference proteome</keyword>
<dbReference type="Proteomes" id="UP001642405">
    <property type="component" value="Unassembled WGS sequence"/>
</dbReference>
<evidence type="ECO:0000256" key="1">
    <source>
        <dbReference type="SAM" id="MobiDB-lite"/>
    </source>
</evidence>
<feature type="compositionally biased region" description="Low complexity" evidence="1">
    <location>
        <begin position="71"/>
        <end position="95"/>
    </location>
</feature>
<protein>
    <recommendedName>
        <fullName evidence="3">Copper acquisition factor BIM1-like domain-containing protein</fullName>
    </recommendedName>
</protein>
<sequence length="160" mass="16651">MHVTGSSFAGQTCWDVTAGIPAAAGSNGTIQIEYSSHYRSGNVDGVFYACADVTFQESVTDEYYSCRNVSDADTSSSSDSSSPSSSGGSKGLSKGQKAGIAVGSIVGGAMIVAVASVCVVLRKHKRLDVGKLGLKHKRQGWRDLELDSVSLPKNAARISQ</sequence>
<feature type="region of interest" description="Disordered" evidence="1">
    <location>
        <begin position="69"/>
        <end position="95"/>
    </location>
</feature>
<evidence type="ECO:0000256" key="2">
    <source>
        <dbReference type="SAM" id="Phobius"/>
    </source>
</evidence>
<gene>
    <name evidence="4" type="ORF">SCUCBS95973_007021</name>
</gene>
<organism evidence="4 5">
    <name type="scientific">Sporothrix curviconia</name>
    <dbReference type="NCBI Taxonomy" id="1260050"/>
    <lineage>
        <taxon>Eukaryota</taxon>
        <taxon>Fungi</taxon>
        <taxon>Dikarya</taxon>
        <taxon>Ascomycota</taxon>
        <taxon>Pezizomycotina</taxon>
        <taxon>Sordariomycetes</taxon>
        <taxon>Sordariomycetidae</taxon>
        <taxon>Ophiostomatales</taxon>
        <taxon>Ophiostomataceae</taxon>
        <taxon>Sporothrix</taxon>
    </lineage>
</organism>
<evidence type="ECO:0000313" key="5">
    <source>
        <dbReference type="Proteomes" id="UP001642405"/>
    </source>
</evidence>
<dbReference type="EMBL" id="CAWUHB010000046">
    <property type="protein sequence ID" value="CAK7228851.1"/>
    <property type="molecule type" value="Genomic_DNA"/>
</dbReference>
<feature type="domain" description="Copper acquisition factor BIM1-like" evidence="3">
    <location>
        <begin position="9"/>
        <end position="70"/>
    </location>
</feature>
<keyword evidence="2" id="KW-0472">Membrane</keyword>
<keyword evidence="2" id="KW-1133">Transmembrane helix</keyword>
<feature type="transmembrane region" description="Helical" evidence="2">
    <location>
        <begin position="98"/>
        <end position="121"/>
    </location>
</feature>
<dbReference type="Pfam" id="PF20238">
    <property type="entry name" value="BIM1-like_dom"/>
    <property type="match status" value="1"/>
</dbReference>
<accession>A0ABP0CAB9</accession>
<dbReference type="InterPro" id="IPR046530">
    <property type="entry name" value="BIM1-like_dom"/>
</dbReference>
<keyword evidence="2" id="KW-0812">Transmembrane</keyword>
<name>A0ABP0CAB9_9PEZI</name>
<evidence type="ECO:0000259" key="3">
    <source>
        <dbReference type="Pfam" id="PF20238"/>
    </source>
</evidence>